<reference evidence="4" key="3">
    <citation type="submission" date="2018-07" db="EMBL/GenBank/DDBJ databases">
        <authorList>
            <person name="Mckenzie S.K."/>
            <person name="Kronauer D.J.C."/>
        </authorList>
    </citation>
    <scope>NUCLEOTIDE SEQUENCE</scope>
    <source>
        <strain evidence="4">Clonal line C1</strain>
    </source>
</reference>
<feature type="region of interest" description="Disordered" evidence="1">
    <location>
        <begin position="1"/>
        <end position="78"/>
    </location>
</feature>
<organism evidence="3 5">
    <name type="scientific">Ooceraea biroi</name>
    <name type="common">Clonal raider ant</name>
    <name type="synonym">Cerapachys biroi</name>
    <dbReference type="NCBI Taxonomy" id="2015173"/>
    <lineage>
        <taxon>Eukaryota</taxon>
        <taxon>Metazoa</taxon>
        <taxon>Ecdysozoa</taxon>
        <taxon>Arthropoda</taxon>
        <taxon>Hexapoda</taxon>
        <taxon>Insecta</taxon>
        <taxon>Pterygota</taxon>
        <taxon>Neoptera</taxon>
        <taxon>Endopterygota</taxon>
        <taxon>Hymenoptera</taxon>
        <taxon>Apocrita</taxon>
        <taxon>Aculeata</taxon>
        <taxon>Formicoidea</taxon>
        <taxon>Formicidae</taxon>
        <taxon>Dorylinae</taxon>
        <taxon>Ooceraea</taxon>
    </lineage>
</organism>
<reference evidence="4" key="2">
    <citation type="journal article" date="2018" name="Genome Res.">
        <title>The genomic architecture and molecular evolution of ant odorant receptors.</title>
        <authorList>
            <person name="McKenzie S.K."/>
            <person name="Kronauer D.J.C."/>
        </authorList>
    </citation>
    <scope>NUCLEOTIDE SEQUENCE [LARGE SCALE GENOMIC DNA]</scope>
    <source>
        <strain evidence="4">Clonal line C1</strain>
    </source>
</reference>
<evidence type="ECO:0000313" key="3">
    <source>
        <dbReference type="EMBL" id="EZA60595.1"/>
    </source>
</evidence>
<keyword evidence="2" id="KW-1133">Transmembrane helix</keyword>
<dbReference type="AlphaFoldDB" id="A0A026WX16"/>
<feature type="transmembrane region" description="Helical" evidence="2">
    <location>
        <begin position="202"/>
        <end position="226"/>
    </location>
</feature>
<feature type="compositionally biased region" description="Polar residues" evidence="1">
    <location>
        <begin position="14"/>
        <end position="26"/>
    </location>
</feature>
<dbReference type="Proteomes" id="UP000053097">
    <property type="component" value="Unassembled WGS sequence"/>
</dbReference>
<dbReference type="EMBL" id="QOIP01000001">
    <property type="protein sequence ID" value="RLU27026.1"/>
    <property type="molecule type" value="Genomic_DNA"/>
</dbReference>
<gene>
    <name evidence="4" type="ORF">DMN91_000825</name>
    <name evidence="3" type="ORF">X777_14621</name>
</gene>
<protein>
    <submittedName>
        <fullName evidence="3">Uncharacterized protein</fullName>
    </submittedName>
</protein>
<sequence>MLRNAGEDFPASPETEQLLSVRTHGNTPDARVRPQPGERWSSDETYLQGGVSSSRPTPRDKPVELNGDVSQIGETSNNPSVVIRLPSVITDDNQCNDDPPPYSAITPPNHVGWPYGIFSYSHSCSTDGTPSRAEIPLAAFFQGTSTAMNFHHEGSDGQHTSSFSTPYQFFKFGCRRNSVLRETSFPDNGIAEKIDDTKSRRYGGILVAAAVIIFLMALSLMVRFVMERSWWRA</sequence>
<dbReference type="OMA" id="MVRFVME"/>
<name>A0A026WX16_OOCBI</name>
<dbReference type="OrthoDB" id="7539293at2759"/>
<keyword evidence="2" id="KW-0812">Transmembrane</keyword>
<dbReference type="Proteomes" id="UP000279307">
    <property type="component" value="Chromosome 1"/>
</dbReference>
<dbReference type="EMBL" id="KK107077">
    <property type="protein sequence ID" value="EZA60595.1"/>
    <property type="molecule type" value="Genomic_DNA"/>
</dbReference>
<keyword evidence="2" id="KW-0472">Membrane</keyword>
<feature type="compositionally biased region" description="Polar residues" evidence="1">
    <location>
        <begin position="68"/>
        <end position="78"/>
    </location>
</feature>
<evidence type="ECO:0000313" key="5">
    <source>
        <dbReference type="Proteomes" id="UP000053097"/>
    </source>
</evidence>
<accession>A0A026WX16</accession>
<evidence type="ECO:0000256" key="2">
    <source>
        <dbReference type="SAM" id="Phobius"/>
    </source>
</evidence>
<proteinExistence type="predicted"/>
<keyword evidence="5" id="KW-1185">Reference proteome</keyword>
<evidence type="ECO:0000256" key="1">
    <source>
        <dbReference type="SAM" id="MobiDB-lite"/>
    </source>
</evidence>
<reference evidence="3 5" key="1">
    <citation type="journal article" date="2014" name="Curr. Biol.">
        <title>The genome of the clonal raider ant Cerapachys biroi.</title>
        <authorList>
            <person name="Oxley P.R."/>
            <person name="Ji L."/>
            <person name="Fetter-Pruneda I."/>
            <person name="McKenzie S.K."/>
            <person name="Li C."/>
            <person name="Hu H."/>
            <person name="Zhang G."/>
            <person name="Kronauer D.J."/>
        </authorList>
    </citation>
    <scope>NUCLEOTIDE SEQUENCE [LARGE SCALE GENOMIC DNA]</scope>
</reference>
<evidence type="ECO:0000313" key="4">
    <source>
        <dbReference type="EMBL" id="RLU27026.1"/>
    </source>
</evidence>